<gene>
    <name evidence="2" type="ORF">AAW51_3489</name>
</gene>
<evidence type="ECO:0000313" key="2">
    <source>
        <dbReference type="EMBL" id="AKJ30180.1"/>
    </source>
</evidence>
<dbReference type="KEGG" id="pbh:AAW51_3489"/>
<evidence type="ECO:0000313" key="3">
    <source>
        <dbReference type="Proteomes" id="UP000035352"/>
    </source>
</evidence>
<sequence length="78" mass="8408">MADLARELEHLAETDRQIAAAQAQIAAVEATAEKLAGAGADCAQTEKLLATMRDSVATFVDQRRLIAETIEDIRAGRR</sequence>
<dbReference type="AlphaFoldDB" id="A0A0G3BUG8"/>
<name>A0A0G3BUG8_9BURK</name>
<dbReference type="Proteomes" id="UP000035352">
    <property type="component" value="Chromosome"/>
</dbReference>
<dbReference type="RefSeq" id="WP_157359946.1">
    <property type="nucleotide sequence ID" value="NZ_CP011371.1"/>
</dbReference>
<organism evidence="2 3">
    <name type="scientific">Caldimonas brevitalea</name>
    <dbReference type="NCBI Taxonomy" id="413882"/>
    <lineage>
        <taxon>Bacteria</taxon>
        <taxon>Pseudomonadati</taxon>
        <taxon>Pseudomonadota</taxon>
        <taxon>Betaproteobacteria</taxon>
        <taxon>Burkholderiales</taxon>
        <taxon>Sphaerotilaceae</taxon>
        <taxon>Caldimonas</taxon>
    </lineage>
</organism>
<feature type="coiled-coil region" evidence="1">
    <location>
        <begin position="4"/>
        <end position="38"/>
    </location>
</feature>
<protein>
    <submittedName>
        <fullName evidence="2">Uncharacterized protein</fullName>
    </submittedName>
</protein>
<evidence type="ECO:0000256" key="1">
    <source>
        <dbReference type="SAM" id="Coils"/>
    </source>
</evidence>
<accession>A0A0G3BUG8</accession>
<dbReference type="STRING" id="413882.AAW51_3489"/>
<proteinExistence type="predicted"/>
<dbReference type="EMBL" id="CP011371">
    <property type="protein sequence ID" value="AKJ30180.1"/>
    <property type="molecule type" value="Genomic_DNA"/>
</dbReference>
<dbReference type="OrthoDB" id="8020482at2"/>
<keyword evidence="3" id="KW-1185">Reference proteome</keyword>
<keyword evidence="1" id="KW-0175">Coiled coil</keyword>
<reference evidence="2 3" key="1">
    <citation type="submission" date="2015-05" db="EMBL/GenBank/DDBJ databases">
        <authorList>
            <person name="Tang B."/>
            <person name="Yu Y."/>
        </authorList>
    </citation>
    <scope>NUCLEOTIDE SEQUENCE [LARGE SCALE GENOMIC DNA]</scope>
    <source>
        <strain evidence="2 3">DSM 7029</strain>
    </source>
</reference>